<dbReference type="GO" id="GO:0004519">
    <property type="term" value="F:endonuclease activity"/>
    <property type="evidence" value="ECO:0007669"/>
    <property type="project" value="InterPro"/>
</dbReference>
<dbReference type="InterPro" id="IPR027434">
    <property type="entry name" value="Homing_endonucl"/>
</dbReference>
<reference evidence="2 3" key="1">
    <citation type="journal article" date="2019" name="Environ. Microbiol.">
        <title>Species interactions and distinct microbial communities in high Arctic permafrost affected cryosols are associated with the CH4 and CO2 gas fluxes.</title>
        <authorList>
            <person name="Altshuler I."/>
            <person name="Hamel J."/>
            <person name="Turney S."/>
            <person name="Magnuson E."/>
            <person name="Levesque R."/>
            <person name="Greer C."/>
            <person name="Whyte L.G."/>
        </authorList>
    </citation>
    <scope>NUCLEOTIDE SEQUENCE [LARGE SCALE GENOMIC DNA]</scope>
    <source>
        <strain evidence="2 3">S13Y</strain>
    </source>
</reference>
<organism evidence="2 3">
    <name type="scientific">Rhodanobacter glycinis</name>
    <dbReference type="NCBI Taxonomy" id="582702"/>
    <lineage>
        <taxon>Bacteria</taxon>
        <taxon>Pseudomonadati</taxon>
        <taxon>Pseudomonadota</taxon>
        <taxon>Gammaproteobacteria</taxon>
        <taxon>Lysobacterales</taxon>
        <taxon>Rhodanobacteraceae</taxon>
        <taxon>Rhodanobacter</taxon>
    </lineage>
</organism>
<feature type="domain" description="Homing endonuclease LAGLIDADG" evidence="1">
    <location>
        <begin position="42"/>
        <end position="207"/>
    </location>
</feature>
<dbReference type="InterPro" id="IPR004860">
    <property type="entry name" value="LAGLIDADG_dom"/>
</dbReference>
<comment type="caution">
    <text evidence="2">The sequence shown here is derived from an EMBL/GenBank/DDBJ whole genome shotgun (WGS) entry which is preliminary data.</text>
</comment>
<protein>
    <recommendedName>
        <fullName evidence="1">Homing endonuclease LAGLIDADG domain-containing protein</fullName>
    </recommendedName>
</protein>
<accession>A0A502BVJ4</accession>
<keyword evidence="3" id="KW-1185">Reference proteome</keyword>
<sequence>MLPFTGGVHSSSIDLFDLFPHFLTLSLIPLRFKGENEDYLGQAMVGLLLGDGSLVKKYAGGATYFKYAQGKIHYEYIIHVFSLFKQAGVVLMSEPSMGTTTLKGVVHVWYQFSTQSLTTWNALHAIWYVNGVKVIPENIYHLLTPIALAYWLIDDGGWTKGGIHLATNSFTPDDTKRLAEVLSSKYGLKVSIHSRNRIYIWARSVSDFSNIVRPYIHPSMSYKITPVL</sequence>
<dbReference type="Proteomes" id="UP000319486">
    <property type="component" value="Unassembled WGS sequence"/>
</dbReference>
<dbReference type="SUPFAM" id="SSF55608">
    <property type="entry name" value="Homing endonucleases"/>
    <property type="match status" value="1"/>
</dbReference>
<dbReference type="Gene3D" id="3.10.28.10">
    <property type="entry name" value="Homing endonucleases"/>
    <property type="match status" value="2"/>
</dbReference>
<proteinExistence type="predicted"/>
<evidence type="ECO:0000313" key="2">
    <source>
        <dbReference type="EMBL" id="TPG03869.1"/>
    </source>
</evidence>
<name>A0A502BVJ4_9GAMM</name>
<dbReference type="AlphaFoldDB" id="A0A502BVJ4"/>
<dbReference type="EMBL" id="RCZO01000020">
    <property type="protein sequence ID" value="TPG03869.1"/>
    <property type="molecule type" value="Genomic_DNA"/>
</dbReference>
<evidence type="ECO:0000259" key="1">
    <source>
        <dbReference type="Pfam" id="PF03161"/>
    </source>
</evidence>
<gene>
    <name evidence="2" type="ORF">EAH88_19140</name>
</gene>
<dbReference type="Pfam" id="PF03161">
    <property type="entry name" value="LAGLIDADG_2"/>
    <property type="match status" value="1"/>
</dbReference>
<evidence type="ECO:0000313" key="3">
    <source>
        <dbReference type="Proteomes" id="UP000319486"/>
    </source>
</evidence>